<keyword evidence="7 12" id="KW-0408">Iron</keyword>
<comment type="cofactor">
    <cofactor evidence="12">
        <name>heme</name>
        <dbReference type="ChEBI" id="CHEBI:30413"/>
    </cofactor>
</comment>
<proteinExistence type="inferred from homology"/>
<feature type="transmembrane region" description="Helical" evidence="14">
    <location>
        <begin position="12"/>
        <end position="42"/>
    </location>
</feature>
<dbReference type="CDD" id="cd11064">
    <property type="entry name" value="CYP86A"/>
    <property type="match status" value="1"/>
</dbReference>
<feature type="binding site" description="axial binding residue" evidence="12">
    <location>
        <position position="457"/>
    </location>
    <ligand>
        <name>heme</name>
        <dbReference type="ChEBI" id="CHEBI:30413"/>
    </ligand>
    <ligandPart>
        <name>Fe</name>
        <dbReference type="ChEBI" id="CHEBI:18248"/>
    </ligandPart>
</feature>
<dbReference type="InterPro" id="IPR017972">
    <property type="entry name" value="Cyt_P450_CS"/>
</dbReference>
<dbReference type="PANTHER" id="PTHR24296">
    <property type="entry name" value="CYTOCHROME P450"/>
    <property type="match status" value="1"/>
</dbReference>
<dbReference type="PRINTS" id="PR00385">
    <property type="entry name" value="P450"/>
</dbReference>
<dbReference type="Gene3D" id="1.10.630.10">
    <property type="entry name" value="Cytochrome P450"/>
    <property type="match status" value="1"/>
</dbReference>
<protein>
    <recommendedName>
        <fullName evidence="9">noroxomaritidine synthase</fullName>
        <ecNumber evidence="9">1.14.19.50</ecNumber>
    </recommendedName>
</protein>
<dbReference type="Proteomes" id="UP000233837">
    <property type="component" value="Unassembled WGS sequence"/>
</dbReference>
<evidence type="ECO:0000256" key="2">
    <source>
        <dbReference type="ARBA" id="ARBA00010617"/>
    </source>
</evidence>
<evidence type="ECO:0000256" key="1">
    <source>
        <dbReference type="ARBA" id="ARBA00004167"/>
    </source>
</evidence>
<keyword evidence="16" id="KW-1185">Reference proteome</keyword>
<keyword evidence="13" id="KW-0503">Monooxygenase</keyword>
<evidence type="ECO:0000256" key="10">
    <source>
        <dbReference type="ARBA" id="ARBA00048529"/>
    </source>
</evidence>
<dbReference type="GO" id="GO:0005506">
    <property type="term" value="F:iron ion binding"/>
    <property type="evidence" value="ECO:0007669"/>
    <property type="project" value="InterPro"/>
</dbReference>
<keyword evidence="6 13" id="KW-0560">Oxidoreductase</keyword>
<accession>A0A2I0W2S2</accession>
<dbReference type="InterPro" id="IPR001128">
    <property type="entry name" value="Cyt_P450"/>
</dbReference>
<keyword evidence="4 12" id="KW-0479">Metal-binding</keyword>
<evidence type="ECO:0000313" key="16">
    <source>
        <dbReference type="Proteomes" id="UP000233837"/>
    </source>
</evidence>
<name>A0A2I0W2S2_9ASPA</name>
<dbReference type="InterPro" id="IPR002401">
    <property type="entry name" value="Cyt_P450_E_grp-I"/>
</dbReference>
<comment type="catalytic activity">
    <reaction evidence="10">
        <text>4'-O-methylnorbelladine + reduced [NADPH--hemoprotein reductase] + O2 = (10bS,4aR)-noroxomaritidine + oxidized [NADPH--hemoprotein reductase] + 2 H2O + H(+)</text>
        <dbReference type="Rhea" id="RHEA:51264"/>
        <dbReference type="Rhea" id="RHEA-COMP:11964"/>
        <dbReference type="Rhea" id="RHEA-COMP:11965"/>
        <dbReference type="ChEBI" id="CHEBI:15377"/>
        <dbReference type="ChEBI" id="CHEBI:15378"/>
        <dbReference type="ChEBI" id="CHEBI:15379"/>
        <dbReference type="ChEBI" id="CHEBI:57618"/>
        <dbReference type="ChEBI" id="CHEBI:58210"/>
        <dbReference type="ChEBI" id="CHEBI:133993"/>
        <dbReference type="ChEBI" id="CHEBI:133996"/>
        <dbReference type="EC" id="1.14.19.50"/>
    </reaction>
</comment>
<dbReference type="GO" id="GO:0004497">
    <property type="term" value="F:monooxygenase activity"/>
    <property type="evidence" value="ECO:0007669"/>
    <property type="project" value="UniProtKB-KW"/>
</dbReference>
<dbReference type="AlphaFoldDB" id="A0A2I0W2S2"/>
<evidence type="ECO:0000256" key="3">
    <source>
        <dbReference type="ARBA" id="ARBA00022692"/>
    </source>
</evidence>
<evidence type="ECO:0000256" key="6">
    <source>
        <dbReference type="ARBA" id="ARBA00023002"/>
    </source>
</evidence>
<dbReference type="InterPro" id="IPR036396">
    <property type="entry name" value="Cyt_P450_sf"/>
</dbReference>
<evidence type="ECO:0000256" key="13">
    <source>
        <dbReference type="RuleBase" id="RU000461"/>
    </source>
</evidence>
<dbReference type="STRING" id="906689.A0A2I0W2S2"/>
<dbReference type="EC" id="1.14.19.50" evidence="9"/>
<keyword evidence="5 14" id="KW-1133">Transmembrane helix</keyword>
<evidence type="ECO:0000256" key="14">
    <source>
        <dbReference type="SAM" id="Phobius"/>
    </source>
</evidence>
<organism evidence="15 16">
    <name type="scientific">Dendrobium catenatum</name>
    <dbReference type="NCBI Taxonomy" id="906689"/>
    <lineage>
        <taxon>Eukaryota</taxon>
        <taxon>Viridiplantae</taxon>
        <taxon>Streptophyta</taxon>
        <taxon>Embryophyta</taxon>
        <taxon>Tracheophyta</taxon>
        <taxon>Spermatophyta</taxon>
        <taxon>Magnoliopsida</taxon>
        <taxon>Liliopsida</taxon>
        <taxon>Asparagales</taxon>
        <taxon>Orchidaceae</taxon>
        <taxon>Epidendroideae</taxon>
        <taxon>Malaxideae</taxon>
        <taxon>Dendrobiinae</taxon>
        <taxon>Dendrobium</taxon>
    </lineage>
</organism>
<keyword evidence="3 14" id="KW-0812">Transmembrane</keyword>
<dbReference type="Pfam" id="PF00067">
    <property type="entry name" value="p450"/>
    <property type="match status" value="1"/>
</dbReference>
<dbReference type="EMBL" id="KZ502971">
    <property type="protein sequence ID" value="PKU69956.1"/>
    <property type="molecule type" value="Genomic_DNA"/>
</dbReference>
<dbReference type="GO" id="GO:0006629">
    <property type="term" value="P:lipid metabolic process"/>
    <property type="evidence" value="ECO:0007669"/>
    <property type="project" value="UniProtKB-ARBA"/>
</dbReference>
<evidence type="ECO:0000256" key="7">
    <source>
        <dbReference type="ARBA" id="ARBA00023004"/>
    </source>
</evidence>
<reference evidence="15 16" key="2">
    <citation type="journal article" date="2017" name="Nature">
        <title>The Apostasia genome and the evolution of orchids.</title>
        <authorList>
            <person name="Zhang G.Q."/>
            <person name="Liu K.W."/>
            <person name="Li Z."/>
            <person name="Lohaus R."/>
            <person name="Hsiao Y.Y."/>
            <person name="Niu S.C."/>
            <person name="Wang J.Y."/>
            <person name="Lin Y.C."/>
            <person name="Xu Q."/>
            <person name="Chen L.J."/>
            <person name="Yoshida K."/>
            <person name="Fujiwara S."/>
            <person name="Wang Z.W."/>
            <person name="Zhang Y.Q."/>
            <person name="Mitsuda N."/>
            <person name="Wang M."/>
            <person name="Liu G.H."/>
            <person name="Pecoraro L."/>
            <person name="Huang H.X."/>
            <person name="Xiao X.J."/>
            <person name="Lin M."/>
            <person name="Wu X.Y."/>
            <person name="Wu W.L."/>
            <person name="Chen Y.Y."/>
            <person name="Chang S.B."/>
            <person name="Sakamoto S."/>
            <person name="Ohme-Takagi M."/>
            <person name="Yagi M."/>
            <person name="Zeng S.J."/>
            <person name="Shen C.Y."/>
            <person name="Yeh C.M."/>
            <person name="Luo Y.B."/>
            <person name="Tsai W.C."/>
            <person name="Van de Peer Y."/>
            <person name="Liu Z.J."/>
        </authorList>
    </citation>
    <scope>NUCLEOTIDE SEQUENCE [LARGE SCALE GENOMIC DNA]</scope>
    <source>
        <tissue evidence="15">The whole plant</tissue>
    </source>
</reference>
<comment type="similarity">
    <text evidence="2 13">Belongs to the cytochrome P450 family.</text>
</comment>
<dbReference type="PRINTS" id="PR00463">
    <property type="entry name" value="EP450I"/>
</dbReference>
<sequence length="518" mass="58853">MVHNTAKPYSFMASFLTLFSPLLTFVISHPEFLLAFFSFILICSHRRSRSRLSNVNYPIVGALPNLFFHSTHLHDWLTDLLCSCNSSVILKGPIFSHSNIILTADPANVRHVFTANFPNYPKGPDLVDVLDVLGEGIFAADGEAWRFQRRLAHGLISDVKFKAFAAEASKRKVEGGLIPVLEKKAATYEVFDLQDVFLRLTFDTTSMFVFGVDPGCLTAAAETLPEVAFANAMDNAEEVLFFRHVVPLSWWKLLRWLRVGPERRMAQAVKVIDHFIADYIAKRATELVGGADLVSSYLNCRYEVESLGIDFNKFLRDSTLNFMVAGRDTTSSALTWFFYLLSHHPSVEYKILDELSVFSDLTRLVYLQAALFESLRLFPPVPFEHKAAVEPDILPSGHRVHPRHRILFSLYSMGRIEKVWGKDCHEFKPERWISETGTLRHQPSYKFVSFNSGPRTCLGKDMAFVQMKMVAAAVIARFRVEAAEVGWRVGVPKLSIILHMERGFMVRVKEREKPLVGW</sequence>
<evidence type="ECO:0000256" key="8">
    <source>
        <dbReference type="ARBA" id="ARBA00023136"/>
    </source>
</evidence>
<dbReference type="GO" id="GO:0016705">
    <property type="term" value="F:oxidoreductase activity, acting on paired donors, with incorporation or reduction of molecular oxygen"/>
    <property type="evidence" value="ECO:0007669"/>
    <property type="project" value="InterPro"/>
</dbReference>
<evidence type="ECO:0000256" key="5">
    <source>
        <dbReference type="ARBA" id="ARBA00022989"/>
    </source>
</evidence>
<evidence type="ECO:0000256" key="9">
    <source>
        <dbReference type="ARBA" id="ARBA00039071"/>
    </source>
</evidence>
<keyword evidence="8 14" id="KW-0472">Membrane</keyword>
<evidence type="ECO:0000256" key="12">
    <source>
        <dbReference type="PIRSR" id="PIRSR602401-1"/>
    </source>
</evidence>
<comment type="catalytic activity">
    <reaction evidence="11">
        <text>4'-O-methylnorbelladine + reduced [NADPH--hemoprotein reductase] + O2 = (10bR,4aS)-noroxomaritidine + oxidized [NADPH--hemoprotein reductase] + 2 H2O + H(+)</text>
        <dbReference type="Rhea" id="RHEA:51260"/>
        <dbReference type="Rhea" id="RHEA-COMP:11964"/>
        <dbReference type="Rhea" id="RHEA-COMP:11965"/>
        <dbReference type="ChEBI" id="CHEBI:15377"/>
        <dbReference type="ChEBI" id="CHEBI:15378"/>
        <dbReference type="ChEBI" id="CHEBI:15379"/>
        <dbReference type="ChEBI" id="CHEBI:57618"/>
        <dbReference type="ChEBI" id="CHEBI:58210"/>
        <dbReference type="ChEBI" id="CHEBI:133993"/>
        <dbReference type="ChEBI" id="CHEBI:133995"/>
        <dbReference type="EC" id="1.14.19.50"/>
    </reaction>
</comment>
<evidence type="ECO:0000313" key="15">
    <source>
        <dbReference type="EMBL" id="PKU69956.1"/>
    </source>
</evidence>
<keyword evidence="12 13" id="KW-0349">Heme</keyword>
<dbReference type="GO" id="GO:0020037">
    <property type="term" value="F:heme binding"/>
    <property type="evidence" value="ECO:0007669"/>
    <property type="project" value="InterPro"/>
</dbReference>
<evidence type="ECO:0000256" key="4">
    <source>
        <dbReference type="ARBA" id="ARBA00022723"/>
    </source>
</evidence>
<dbReference type="SUPFAM" id="SSF48264">
    <property type="entry name" value="Cytochrome P450"/>
    <property type="match status" value="1"/>
</dbReference>
<comment type="subcellular location">
    <subcellularLocation>
        <location evidence="1">Membrane</location>
        <topology evidence="1">Single-pass membrane protein</topology>
    </subcellularLocation>
</comment>
<evidence type="ECO:0000256" key="11">
    <source>
        <dbReference type="ARBA" id="ARBA00049170"/>
    </source>
</evidence>
<reference evidence="15 16" key="1">
    <citation type="journal article" date="2016" name="Sci. Rep.">
        <title>The Dendrobium catenatum Lindl. genome sequence provides insights into polysaccharide synthase, floral development and adaptive evolution.</title>
        <authorList>
            <person name="Zhang G.Q."/>
            <person name="Xu Q."/>
            <person name="Bian C."/>
            <person name="Tsai W.C."/>
            <person name="Yeh C.M."/>
            <person name="Liu K.W."/>
            <person name="Yoshida K."/>
            <person name="Zhang L.S."/>
            <person name="Chang S.B."/>
            <person name="Chen F."/>
            <person name="Shi Y."/>
            <person name="Su Y.Y."/>
            <person name="Zhang Y.Q."/>
            <person name="Chen L.J."/>
            <person name="Yin Y."/>
            <person name="Lin M."/>
            <person name="Huang H."/>
            <person name="Deng H."/>
            <person name="Wang Z.W."/>
            <person name="Zhu S.L."/>
            <person name="Zhao X."/>
            <person name="Deng C."/>
            <person name="Niu S.C."/>
            <person name="Huang J."/>
            <person name="Wang M."/>
            <person name="Liu G.H."/>
            <person name="Yang H.J."/>
            <person name="Xiao X.J."/>
            <person name="Hsiao Y.Y."/>
            <person name="Wu W.L."/>
            <person name="Chen Y.Y."/>
            <person name="Mitsuda N."/>
            <person name="Ohme-Takagi M."/>
            <person name="Luo Y.B."/>
            <person name="Van de Peer Y."/>
            <person name="Liu Z.J."/>
        </authorList>
    </citation>
    <scope>NUCLEOTIDE SEQUENCE [LARGE SCALE GENOMIC DNA]</scope>
    <source>
        <tissue evidence="15">The whole plant</tissue>
    </source>
</reference>
<dbReference type="PROSITE" id="PS00086">
    <property type="entry name" value="CYTOCHROME_P450"/>
    <property type="match status" value="1"/>
</dbReference>
<gene>
    <name evidence="15" type="primary">CYP86B1</name>
    <name evidence="15" type="ORF">MA16_Dca023883</name>
</gene>
<dbReference type="GO" id="GO:0016020">
    <property type="term" value="C:membrane"/>
    <property type="evidence" value="ECO:0007669"/>
    <property type="project" value="UniProtKB-SubCell"/>
</dbReference>
<dbReference type="OrthoDB" id="1470350at2759"/>